<evidence type="ECO:0000256" key="4">
    <source>
        <dbReference type="ARBA" id="ARBA00022989"/>
    </source>
</evidence>
<dbReference type="GO" id="GO:0016020">
    <property type="term" value="C:membrane"/>
    <property type="evidence" value="ECO:0007669"/>
    <property type="project" value="UniProtKB-SubCell"/>
</dbReference>
<dbReference type="Pfam" id="PF07690">
    <property type="entry name" value="MFS_1"/>
    <property type="match status" value="1"/>
</dbReference>
<accession>A0A964V548</accession>
<keyword evidence="5 6" id="KW-0472">Membrane</keyword>
<gene>
    <name evidence="8" type="ORF">EBV32_03470</name>
</gene>
<evidence type="ECO:0000256" key="3">
    <source>
        <dbReference type="ARBA" id="ARBA00022692"/>
    </source>
</evidence>
<dbReference type="SUPFAM" id="SSF103473">
    <property type="entry name" value="MFS general substrate transporter"/>
    <property type="match status" value="1"/>
</dbReference>
<dbReference type="InterPro" id="IPR036259">
    <property type="entry name" value="MFS_trans_sf"/>
</dbReference>
<keyword evidence="4 6" id="KW-1133">Transmembrane helix</keyword>
<reference evidence="8" key="1">
    <citation type="submission" date="2018-10" db="EMBL/GenBank/DDBJ databases">
        <title>Iterative Subtractive Binning of Freshwater Chronoseries Metagenomes Recovers Nearly Complete Genomes from over Four Hundred Novel Species.</title>
        <authorList>
            <person name="Rodriguez-R L.M."/>
            <person name="Tsementzi D."/>
            <person name="Luo C."/>
            <person name="Konstantinidis K.T."/>
        </authorList>
    </citation>
    <scope>NUCLEOTIDE SEQUENCE</scope>
    <source>
        <strain evidence="8">WB7_6_001</strain>
    </source>
</reference>
<feature type="transmembrane region" description="Helical" evidence="6">
    <location>
        <begin position="208"/>
        <end position="234"/>
    </location>
</feature>
<comment type="caution">
    <text evidence="8">The sequence shown here is derived from an EMBL/GenBank/DDBJ whole genome shotgun (WGS) entry which is preliminary data.</text>
</comment>
<dbReference type="Proteomes" id="UP000713222">
    <property type="component" value="Unassembled WGS sequence"/>
</dbReference>
<organism evidence="8 9">
    <name type="scientific">Candidatus Fonsibacter lacus</name>
    <dbReference type="NCBI Taxonomy" id="2576439"/>
    <lineage>
        <taxon>Bacteria</taxon>
        <taxon>Pseudomonadati</taxon>
        <taxon>Pseudomonadota</taxon>
        <taxon>Alphaproteobacteria</taxon>
        <taxon>Candidatus Pelagibacterales</taxon>
        <taxon>Candidatus Pelagibacterales incertae sedis</taxon>
        <taxon>Candidatus Fonsibacter</taxon>
    </lineage>
</organism>
<dbReference type="InterPro" id="IPR011701">
    <property type="entry name" value="MFS"/>
</dbReference>
<feature type="transmembrane region" description="Helical" evidence="6">
    <location>
        <begin position="246"/>
        <end position="268"/>
    </location>
</feature>
<name>A0A964V548_9PROT</name>
<evidence type="ECO:0000256" key="2">
    <source>
        <dbReference type="ARBA" id="ARBA00022448"/>
    </source>
</evidence>
<dbReference type="GO" id="GO:0022857">
    <property type="term" value="F:transmembrane transporter activity"/>
    <property type="evidence" value="ECO:0007669"/>
    <property type="project" value="InterPro"/>
</dbReference>
<feature type="transmembrane region" description="Helical" evidence="6">
    <location>
        <begin position="67"/>
        <end position="93"/>
    </location>
</feature>
<dbReference type="AlphaFoldDB" id="A0A964V548"/>
<dbReference type="InterPro" id="IPR001958">
    <property type="entry name" value="Tet-R_TetA/multi-R_MdtG-like"/>
</dbReference>
<keyword evidence="3 6" id="KW-0812">Transmembrane</keyword>
<evidence type="ECO:0000256" key="5">
    <source>
        <dbReference type="ARBA" id="ARBA00023136"/>
    </source>
</evidence>
<dbReference type="PANTHER" id="PTHR23504:SF15">
    <property type="entry name" value="MAJOR FACILITATOR SUPERFAMILY (MFS) PROFILE DOMAIN-CONTAINING PROTEIN"/>
    <property type="match status" value="1"/>
</dbReference>
<feature type="transmembrane region" description="Helical" evidence="6">
    <location>
        <begin position="127"/>
        <end position="147"/>
    </location>
</feature>
<feature type="transmembrane region" description="Helical" evidence="6">
    <location>
        <begin position="6"/>
        <end position="27"/>
    </location>
</feature>
<proteinExistence type="predicted"/>
<feature type="transmembrane region" description="Helical" evidence="6">
    <location>
        <begin position="365"/>
        <end position="383"/>
    </location>
</feature>
<feature type="transmembrane region" description="Helical" evidence="6">
    <location>
        <begin position="34"/>
        <end position="55"/>
    </location>
</feature>
<feature type="transmembrane region" description="Helical" evidence="6">
    <location>
        <begin position="159"/>
        <end position="178"/>
    </location>
</feature>
<sequence length="388" mass="43176">MLKILIFLFLDVLAFSGVLISTLPFLIHEYGGNILLITIIFGSFSFFQFFTSPFWGSLSDRFGRKPLIILNCFAEILANLILAISGSLLMIFLSRIIAGLFKNNVSVGTAYIADITTKKNRAKGMGLFGVAFGLGFTVGPLLGGLVAGSNFTIMTLANVAWIACAINIFNLLFVTFFLKESKKSFNNFSIKNSFSKIYFQFKLMKKKILLPFFLVIFIVYFGFSGMEGIFAIWIKETFEWGPKEVGIVMLYAGLSQIIVQGFILRILLKFFNEVQLIKSGILFLIFGFLLIPTSNIYLVPVAIFFLCYGIGVTNPCLNSLVSKKCSKNEKGFALGAAYSAQSISRFIGQPAAGILFLFFGKDMPFYVNSTILVLTIIFYLSLIKKVNK</sequence>
<dbReference type="EMBL" id="RGET01000053">
    <property type="protein sequence ID" value="NBN88134.1"/>
    <property type="molecule type" value="Genomic_DNA"/>
</dbReference>
<protein>
    <submittedName>
        <fullName evidence="8">MFS transporter</fullName>
    </submittedName>
</protein>
<dbReference type="InterPro" id="IPR020846">
    <property type="entry name" value="MFS_dom"/>
</dbReference>
<comment type="subcellular location">
    <subcellularLocation>
        <location evidence="1">Membrane</location>
        <topology evidence="1">Multi-pass membrane protein</topology>
    </subcellularLocation>
</comment>
<dbReference type="CDD" id="cd17330">
    <property type="entry name" value="MFS_SLC46_TetA_like"/>
    <property type="match status" value="1"/>
</dbReference>
<feature type="transmembrane region" description="Helical" evidence="6">
    <location>
        <begin position="280"/>
        <end position="297"/>
    </location>
</feature>
<evidence type="ECO:0000256" key="6">
    <source>
        <dbReference type="SAM" id="Phobius"/>
    </source>
</evidence>
<evidence type="ECO:0000313" key="8">
    <source>
        <dbReference type="EMBL" id="NBN88134.1"/>
    </source>
</evidence>
<keyword evidence="2" id="KW-0813">Transport</keyword>
<dbReference type="PANTHER" id="PTHR23504">
    <property type="entry name" value="MAJOR FACILITATOR SUPERFAMILY DOMAIN-CONTAINING PROTEIN 10"/>
    <property type="match status" value="1"/>
</dbReference>
<dbReference type="PROSITE" id="PS50850">
    <property type="entry name" value="MFS"/>
    <property type="match status" value="1"/>
</dbReference>
<dbReference type="Gene3D" id="1.20.1250.20">
    <property type="entry name" value="MFS general substrate transporter like domains"/>
    <property type="match status" value="1"/>
</dbReference>
<feature type="domain" description="Major facilitator superfamily (MFS) profile" evidence="7">
    <location>
        <begin position="1"/>
        <end position="387"/>
    </location>
</feature>
<evidence type="ECO:0000256" key="1">
    <source>
        <dbReference type="ARBA" id="ARBA00004141"/>
    </source>
</evidence>
<evidence type="ECO:0000313" key="9">
    <source>
        <dbReference type="Proteomes" id="UP000713222"/>
    </source>
</evidence>
<dbReference type="PRINTS" id="PR01035">
    <property type="entry name" value="TCRTETA"/>
</dbReference>
<evidence type="ECO:0000259" key="7">
    <source>
        <dbReference type="PROSITE" id="PS50850"/>
    </source>
</evidence>